<reference evidence="3 4" key="1">
    <citation type="submission" date="2008-03" db="EMBL/GenBank/DDBJ databases">
        <title>Complete sequence of Leptothrix cholodnii SP-6.</title>
        <authorList>
            <consortium name="US DOE Joint Genome Institute"/>
            <person name="Copeland A."/>
            <person name="Lucas S."/>
            <person name="Lapidus A."/>
            <person name="Glavina del Rio T."/>
            <person name="Dalin E."/>
            <person name="Tice H."/>
            <person name="Bruce D."/>
            <person name="Goodwin L."/>
            <person name="Pitluck S."/>
            <person name="Chertkov O."/>
            <person name="Brettin T."/>
            <person name="Detter J.C."/>
            <person name="Han C."/>
            <person name="Kuske C.R."/>
            <person name="Schmutz J."/>
            <person name="Larimer F."/>
            <person name="Land M."/>
            <person name="Hauser L."/>
            <person name="Kyrpides N."/>
            <person name="Lykidis A."/>
            <person name="Emerson D."/>
            <person name="Richardson P."/>
        </authorList>
    </citation>
    <scope>NUCLEOTIDE SEQUENCE [LARGE SCALE GENOMIC DNA]</scope>
    <source>
        <strain evidence="4">ATCC 51168 / LMG 8142 / SP-6</strain>
    </source>
</reference>
<evidence type="ECO:0000313" key="4">
    <source>
        <dbReference type="Proteomes" id="UP000001693"/>
    </source>
</evidence>
<dbReference type="EMBL" id="CP001013">
    <property type="protein sequence ID" value="ACB33074.1"/>
    <property type="molecule type" value="Genomic_DNA"/>
</dbReference>
<dbReference type="HOGENOM" id="CLU_643948_0_0_4"/>
<name>B1Y197_LEPCP</name>
<dbReference type="Proteomes" id="UP000001693">
    <property type="component" value="Chromosome"/>
</dbReference>
<dbReference type="InterPro" id="IPR029016">
    <property type="entry name" value="GAF-like_dom_sf"/>
</dbReference>
<organism evidence="3 4">
    <name type="scientific">Leptothrix cholodnii (strain ATCC 51168 / LMG 8142 / SP-6)</name>
    <name type="common">Leptothrix discophora (strain SP-6)</name>
    <dbReference type="NCBI Taxonomy" id="395495"/>
    <lineage>
        <taxon>Bacteria</taxon>
        <taxon>Pseudomonadati</taxon>
        <taxon>Pseudomonadota</taxon>
        <taxon>Betaproteobacteria</taxon>
        <taxon>Burkholderiales</taxon>
        <taxon>Sphaerotilaceae</taxon>
        <taxon>Leptothrix</taxon>
    </lineage>
</organism>
<gene>
    <name evidence="3" type="ordered locus">Lcho_0802</name>
</gene>
<dbReference type="Pfam" id="PF01590">
    <property type="entry name" value="GAF"/>
    <property type="match status" value="1"/>
</dbReference>
<evidence type="ECO:0000313" key="3">
    <source>
        <dbReference type="EMBL" id="ACB33074.1"/>
    </source>
</evidence>
<dbReference type="KEGG" id="lch:Lcho_0802"/>
<proteinExistence type="predicted"/>
<feature type="domain" description="DNA binding HTH" evidence="2">
    <location>
        <begin position="364"/>
        <end position="403"/>
    </location>
</feature>
<feature type="domain" description="GAF" evidence="1">
    <location>
        <begin position="87"/>
        <end position="197"/>
    </location>
</feature>
<dbReference type="SUPFAM" id="SSF46689">
    <property type="entry name" value="Homeodomain-like"/>
    <property type="match status" value="1"/>
</dbReference>
<dbReference type="Pfam" id="PF02954">
    <property type="entry name" value="HTH_8"/>
    <property type="match status" value="1"/>
</dbReference>
<dbReference type="PRINTS" id="PR01590">
    <property type="entry name" value="HTHFIS"/>
</dbReference>
<dbReference type="Gene3D" id="3.30.450.40">
    <property type="match status" value="1"/>
</dbReference>
<dbReference type="AlphaFoldDB" id="B1Y197"/>
<accession>B1Y197</accession>
<dbReference type="RefSeq" id="WP_012345836.1">
    <property type="nucleotide sequence ID" value="NC_010524.1"/>
</dbReference>
<dbReference type="eggNOG" id="COG3284">
    <property type="taxonomic scope" value="Bacteria"/>
</dbReference>
<dbReference type="Gene3D" id="1.10.10.60">
    <property type="entry name" value="Homeodomain-like"/>
    <property type="match status" value="1"/>
</dbReference>
<dbReference type="InterPro" id="IPR003018">
    <property type="entry name" value="GAF"/>
</dbReference>
<dbReference type="GO" id="GO:0043565">
    <property type="term" value="F:sequence-specific DNA binding"/>
    <property type="evidence" value="ECO:0007669"/>
    <property type="project" value="InterPro"/>
</dbReference>
<dbReference type="InterPro" id="IPR009057">
    <property type="entry name" value="Homeodomain-like_sf"/>
</dbReference>
<dbReference type="SUPFAM" id="SSF55781">
    <property type="entry name" value="GAF domain-like"/>
    <property type="match status" value="1"/>
</dbReference>
<evidence type="ECO:0000259" key="1">
    <source>
        <dbReference type="Pfam" id="PF01590"/>
    </source>
</evidence>
<evidence type="ECO:0000259" key="2">
    <source>
        <dbReference type="Pfam" id="PF02954"/>
    </source>
</evidence>
<dbReference type="STRING" id="395495.Lcho_0802"/>
<sequence length="427" mass="45141">MTQLPTLPFYSTQAERVERARRRYFDEGLPPSGIVSDAVFQSWARCQRLHAQPSAKVVFQPVTASRTHLALQRNRALHEAWLEELPQLRAILGTTSCAAMLTDATGVMIGASCAGRAHEQLMPVATRIGVNLSEEAVGTTAPGVVARTGQPVCVQGAEHFFDGVRAMHCAAAPIRDVQGRLAGVLDISSESIPFSFDVASVVGLYAGAIENRLLIAQAGEHLILRLQVAPSLLDSPMAGLIGIDTAGRLVWRNAVASRLLGLPPAQQHDVCASVETALGARISELASLPRSEAAALKLPNGLMVWARSEMRAPDGHRQVVPAFPMAPPITPVSEPAIEPVPAEAEAAADPSPSKAMARAEGLTTLRDSDRDLVARALADCGGNVSKAAKKLGVSRGLIYRRLQGQARSSTAIGAPSVLNRNNSDALG</sequence>
<keyword evidence="4" id="KW-1185">Reference proteome</keyword>
<dbReference type="InterPro" id="IPR002197">
    <property type="entry name" value="HTH_Fis"/>
</dbReference>
<protein>
    <submittedName>
        <fullName evidence="3">Transcriptional regulator, Fis family</fullName>
    </submittedName>
</protein>